<keyword evidence="1" id="KW-0175">Coiled coil</keyword>
<evidence type="ECO:0000313" key="3">
    <source>
        <dbReference type="EMBL" id="KAF0304633.1"/>
    </source>
</evidence>
<organism evidence="3 4">
    <name type="scientific">Amphibalanus amphitrite</name>
    <name type="common">Striped barnacle</name>
    <name type="synonym">Balanus amphitrite</name>
    <dbReference type="NCBI Taxonomy" id="1232801"/>
    <lineage>
        <taxon>Eukaryota</taxon>
        <taxon>Metazoa</taxon>
        <taxon>Ecdysozoa</taxon>
        <taxon>Arthropoda</taxon>
        <taxon>Crustacea</taxon>
        <taxon>Multicrustacea</taxon>
        <taxon>Cirripedia</taxon>
        <taxon>Thoracica</taxon>
        <taxon>Thoracicalcarea</taxon>
        <taxon>Balanomorpha</taxon>
        <taxon>Balanoidea</taxon>
        <taxon>Balanidae</taxon>
        <taxon>Amphibalaninae</taxon>
        <taxon>Amphibalanus</taxon>
    </lineage>
</organism>
<reference evidence="3 4" key="1">
    <citation type="submission" date="2019-07" db="EMBL/GenBank/DDBJ databases">
        <title>Draft genome assembly of a fouling barnacle, Amphibalanus amphitrite (Darwin, 1854): The first reference genome for Thecostraca.</title>
        <authorList>
            <person name="Kim W."/>
        </authorList>
    </citation>
    <scope>NUCLEOTIDE SEQUENCE [LARGE SCALE GENOMIC DNA]</scope>
    <source>
        <strain evidence="3">SNU_AA5</strain>
        <tissue evidence="3">Soma without cirri and trophi</tissue>
    </source>
</reference>
<evidence type="ECO:0000256" key="2">
    <source>
        <dbReference type="SAM" id="MobiDB-lite"/>
    </source>
</evidence>
<dbReference type="OrthoDB" id="441129at2759"/>
<dbReference type="Proteomes" id="UP000440578">
    <property type="component" value="Unassembled WGS sequence"/>
</dbReference>
<keyword evidence="4" id="KW-1185">Reference proteome</keyword>
<gene>
    <name evidence="3" type="primary">ccdc176</name>
    <name evidence="3" type="ORF">FJT64_002678</name>
</gene>
<feature type="compositionally biased region" description="Basic residues" evidence="2">
    <location>
        <begin position="9"/>
        <end position="32"/>
    </location>
</feature>
<dbReference type="AlphaFoldDB" id="A0A6A4WF65"/>
<evidence type="ECO:0000256" key="1">
    <source>
        <dbReference type="SAM" id="Coils"/>
    </source>
</evidence>
<feature type="region of interest" description="Disordered" evidence="2">
    <location>
        <begin position="1"/>
        <end position="64"/>
    </location>
</feature>
<comment type="caution">
    <text evidence="3">The sequence shown here is derived from an EMBL/GenBank/DDBJ whole genome shotgun (WGS) entry which is preliminary data.</text>
</comment>
<feature type="compositionally biased region" description="Basic residues" evidence="2">
    <location>
        <begin position="39"/>
        <end position="58"/>
    </location>
</feature>
<feature type="coiled-coil region" evidence="1">
    <location>
        <begin position="184"/>
        <end position="243"/>
    </location>
</feature>
<feature type="coiled-coil region" evidence="1">
    <location>
        <begin position="356"/>
        <end position="390"/>
    </location>
</feature>
<name>A0A6A4WF65_AMPAM</name>
<protein>
    <submittedName>
        <fullName evidence="3">Basal body-orientation factor 1</fullName>
    </submittedName>
</protein>
<dbReference type="EMBL" id="VIIS01000825">
    <property type="protein sequence ID" value="KAF0304633.1"/>
    <property type="molecule type" value="Genomic_DNA"/>
</dbReference>
<proteinExistence type="predicted"/>
<evidence type="ECO:0000313" key="4">
    <source>
        <dbReference type="Proteomes" id="UP000440578"/>
    </source>
</evidence>
<sequence length="561" mass="64488">MPGKVSALGRKKGPKKGKAGSSRRGKGTKSTKSKSSGSGKKKKKGKKGKRKKGKKRKMISPEEYAEMEQQLKSCQRTNELLTIKLTAMAHSREQYRKCSFSLLDENEHVHKRLIKVERDCIEVVGYLRQKRGANEARLEVVEKELAQIREVESGKRNTLAAEYEYKIKGLNEIISENEIQILRLEYETNKLKGLKEANEKLEETNESLRKELLDTMVRHQNQLVEYEAMILREKRNLEKLARQEVHNLVDTAHQMAAKEISATTADVYGQNYCLNRTLQQYQARVLALEAADATRSRQLDRARTHAETSSAALLQMRRQLTAQQVATQQLRERLAESESDRLQEAVTLQEVRAELLDWAQHERQQEQRQLAQLRRQLALREATVRRLRALARRVLARRSQLEDFFLSALEQVAGAAAGERRQFWRDAEHQYRQRMAAGLAGQAPPPEVMTTDGSQKSSRDIVHDWQRHNEWRADADQVDVSALTWLQKESVLRVLFAHINGAQSRARRQQQQQKKGRWPRKRTVDVGVQKFAQRRSTSGDTSSAYPLLSPYLDKSVQMLGL</sequence>
<dbReference type="PANTHER" id="PTHR14845:SF0">
    <property type="entry name" value="DUF4515 DOMAIN-CONTAINING PROTEIN"/>
    <property type="match status" value="1"/>
</dbReference>
<accession>A0A6A4WF65</accession>
<dbReference type="PANTHER" id="PTHR14845">
    <property type="entry name" value="COILED-COIL DOMAIN-CONTAINING 166"/>
    <property type="match status" value="1"/>
</dbReference>